<comment type="caution">
    <text evidence="3">The sequence shown here is derived from an EMBL/GenBank/DDBJ whole genome shotgun (WGS) entry which is preliminary data.</text>
</comment>
<evidence type="ECO:0000313" key="3">
    <source>
        <dbReference type="EMBL" id="TMM29600.1"/>
    </source>
</evidence>
<gene>
    <name evidence="3" type="ORF">FDT66_10825</name>
</gene>
<proteinExistence type="predicted"/>
<dbReference type="AlphaFoldDB" id="A0A5S3N2W9"/>
<dbReference type="PANTHER" id="PTHR12277">
    <property type="entry name" value="ALPHA/BETA HYDROLASE DOMAIN-CONTAINING PROTEIN"/>
    <property type="match status" value="1"/>
</dbReference>
<evidence type="ECO:0000256" key="1">
    <source>
        <dbReference type="SAM" id="Phobius"/>
    </source>
</evidence>
<protein>
    <submittedName>
        <fullName evidence="3">Alpha/beta hydrolase</fullName>
    </submittedName>
</protein>
<dbReference type="RefSeq" id="WP_138536382.1">
    <property type="nucleotide sequence ID" value="NZ_VANR01000005.1"/>
</dbReference>
<name>A0A5S3N2W9_9FLAO</name>
<dbReference type="Pfam" id="PF12146">
    <property type="entry name" value="Hydrolase_4"/>
    <property type="match status" value="1"/>
</dbReference>
<dbReference type="GO" id="GO:0016787">
    <property type="term" value="F:hydrolase activity"/>
    <property type="evidence" value="ECO:0007669"/>
    <property type="project" value="UniProtKB-KW"/>
</dbReference>
<dbReference type="InterPro" id="IPR029058">
    <property type="entry name" value="AB_hydrolase_fold"/>
</dbReference>
<keyword evidence="1" id="KW-0812">Transmembrane</keyword>
<accession>A0A5S3N2W9</accession>
<keyword evidence="4" id="KW-1185">Reference proteome</keyword>
<dbReference type="OrthoDB" id="9777090at2"/>
<keyword evidence="1" id="KW-1133">Transmembrane helix</keyword>
<dbReference type="PANTHER" id="PTHR12277:SF81">
    <property type="entry name" value="PROTEIN ABHD13"/>
    <property type="match status" value="1"/>
</dbReference>
<evidence type="ECO:0000313" key="4">
    <source>
        <dbReference type="Proteomes" id="UP000307140"/>
    </source>
</evidence>
<feature type="domain" description="Serine aminopeptidase S33" evidence="2">
    <location>
        <begin position="69"/>
        <end position="181"/>
    </location>
</feature>
<keyword evidence="3" id="KW-0378">Hydrolase</keyword>
<organism evidence="3 4">
    <name type="scientific">Polaribacter aestuariivivens</name>
    <dbReference type="NCBI Taxonomy" id="2304626"/>
    <lineage>
        <taxon>Bacteria</taxon>
        <taxon>Pseudomonadati</taxon>
        <taxon>Bacteroidota</taxon>
        <taxon>Flavobacteriia</taxon>
        <taxon>Flavobacteriales</taxon>
        <taxon>Flavobacteriaceae</taxon>
    </lineage>
</organism>
<reference evidence="3 4" key="1">
    <citation type="submission" date="2019-05" db="EMBL/GenBank/DDBJ databases">
        <title>Polaribacter aestuariivivens sp. nov., isolated from a tidal flat.</title>
        <authorList>
            <person name="Yoon J.-H."/>
        </authorList>
    </citation>
    <scope>NUCLEOTIDE SEQUENCE [LARGE SCALE GENOMIC DNA]</scope>
    <source>
        <strain evidence="3 4">DBTF-3</strain>
    </source>
</reference>
<evidence type="ECO:0000259" key="2">
    <source>
        <dbReference type="Pfam" id="PF12146"/>
    </source>
</evidence>
<dbReference type="Gene3D" id="3.40.50.1820">
    <property type="entry name" value="alpha/beta hydrolase"/>
    <property type="match status" value="1"/>
</dbReference>
<dbReference type="Proteomes" id="UP000307140">
    <property type="component" value="Unassembled WGS sequence"/>
</dbReference>
<dbReference type="EMBL" id="VANR01000005">
    <property type="protein sequence ID" value="TMM29600.1"/>
    <property type="molecule type" value="Genomic_DNA"/>
</dbReference>
<sequence length="263" mass="30853">MIKKILISISFLLIFGLLFLYFFQEKFIFLNGNQIDRDYQFNFENNFEEVFLKTEDNQEINAVHLKLPNPKGIVLFFHGNKGNIKRWGKRAAHFLNYNYEVFIIDYRNYGKSTGNFNENKMYEDALLAYNYVNKKYNENEIIVYGFSLGSTFATKVASENTPKKLILEAPFYNLNKAVEHILPITPSFLLKYNFNTNDYITSVKVPITIFHGNEDETTSFSDSKKLLKLNNNSKNEFIAIKKGTHHNIRRSSIYKQKLKEILN</sequence>
<feature type="transmembrane region" description="Helical" evidence="1">
    <location>
        <begin position="5"/>
        <end position="23"/>
    </location>
</feature>
<dbReference type="InterPro" id="IPR022742">
    <property type="entry name" value="Hydrolase_4"/>
</dbReference>
<keyword evidence="1" id="KW-0472">Membrane</keyword>
<dbReference type="SUPFAM" id="SSF53474">
    <property type="entry name" value="alpha/beta-Hydrolases"/>
    <property type="match status" value="1"/>
</dbReference>